<evidence type="ECO:0000313" key="2">
    <source>
        <dbReference type="Proteomes" id="UP000757435"/>
    </source>
</evidence>
<dbReference type="AlphaFoldDB" id="A0A951QF71"/>
<gene>
    <name evidence="1" type="ORF">KME15_23360</name>
</gene>
<dbReference type="EMBL" id="JAHHHD010000041">
    <property type="protein sequence ID" value="MBW4661618.1"/>
    <property type="molecule type" value="Genomic_DNA"/>
</dbReference>
<protein>
    <recommendedName>
        <fullName evidence="3">Addiction module component</fullName>
    </recommendedName>
</protein>
<reference evidence="1" key="1">
    <citation type="submission" date="2021-05" db="EMBL/GenBank/DDBJ databases">
        <authorList>
            <person name="Pietrasiak N."/>
            <person name="Ward R."/>
            <person name="Stajich J.E."/>
            <person name="Kurbessoian T."/>
        </authorList>
    </citation>
    <scope>NUCLEOTIDE SEQUENCE</scope>
    <source>
        <strain evidence="1">UHER 2000/2452</strain>
    </source>
</reference>
<accession>A0A951QF71</accession>
<sequence length="78" mass="8901">MTELLERVIAQLKSLPADEQDAIAARFLAELEDEQVWKAQFKSTTDEQWDRIADRVRQEIAVGEISPLSEVFSAQPEL</sequence>
<evidence type="ECO:0000313" key="1">
    <source>
        <dbReference type="EMBL" id="MBW4661618.1"/>
    </source>
</evidence>
<organism evidence="1 2">
    <name type="scientific">Drouetiella hepatica Uher 2000/2452</name>
    <dbReference type="NCBI Taxonomy" id="904376"/>
    <lineage>
        <taxon>Bacteria</taxon>
        <taxon>Bacillati</taxon>
        <taxon>Cyanobacteriota</taxon>
        <taxon>Cyanophyceae</taxon>
        <taxon>Oculatellales</taxon>
        <taxon>Oculatellaceae</taxon>
        <taxon>Drouetiella</taxon>
    </lineage>
</organism>
<reference evidence="1" key="2">
    <citation type="journal article" date="2022" name="Microbiol. Resour. Announc.">
        <title>Metagenome Sequencing to Explore Phylogenomics of Terrestrial Cyanobacteria.</title>
        <authorList>
            <person name="Ward R.D."/>
            <person name="Stajich J.E."/>
            <person name="Johansen J.R."/>
            <person name="Huntemann M."/>
            <person name="Clum A."/>
            <person name="Foster B."/>
            <person name="Foster B."/>
            <person name="Roux S."/>
            <person name="Palaniappan K."/>
            <person name="Varghese N."/>
            <person name="Mukherjee S."/>
            <person name="Reddy T.B.K."/>
            <person name="Daum C."/>
            <person name="Copeland A."/>
            <person name="Chen I.A."/>
            <person name="Ivanova N.N."/>
            <person name="Kyrpides N.C."/>
            <person name="Shapiro N."/>
            <person name="Eloe-Fadrosh E.A."/>
            <person name="Pietrasiak N."/>
        </authorList>
    </citation>
    <scope>NUCLEOTIDE SEQUENCE</scope>
    <source>
        <strain evidence="1">UHER 2000/2452</strain>
    </source>
</reference>
<dbReference type="Proteomes" id="UP000757435">
    <property type="component" value="Unassembled WGS sequence"/>
</dbReference>
<evidence type="ECO:0008006" key="3">
    <source>
        <dbReference type="Google" id="ProtNLM"/>
    </source>
</evidence>
<comment type="caution">
    <text evidence="1">The sequence shown here is derived from an EMBL/GenBank/DDBJ whole genome shotgun (WGS) entry which is preliminary data.</text>
</comment>
<proteinExistence type="predicted"/>
<name>A0A951QF71_9CYAN</name>